<protein>
    <recommendedName>
        <fullName evidence="5">Adenine deaminase</fullName>
        <shortName evidence="5">ADE</shortName>
        <ecNumber evidence="5">3.5.4.2</ecNumber>
    </recommendedName>
    <alternativeName>
        <fullName evidence="5">Adenine aminohydrolase</fullName>
        <shortName evidence="5">AAH</shortName>
    </alternativeName>
</protein>
<comment type="similarity">
    <text evidence="5">Belongs to the metallo-dependent hydrolases superfamily. Adenosine and AMP deaminases family. Adenine deaminase type 2 subfamily.</text>
</comment>
<dbReference type="Proteomes" id="UP000199527">
    <property type="component" value="Unassembled WGS sequence"/>
</dbReference>
<feature type="active site" description="Proton donor" evidence="5">
    <location>
        <position position="200"/>
    </location>
</feature>
<name>A0A1G8XLI4_9GAMM</name>
<dbReference type="GO" id="GO:0005829">
    <property type="term" value="C:cytosol"/>
    <property type="evidence" value="ECO:0007669"/>
    <property type="project" value="TreeGrafter"/>
</dbReference>
<dbReference type="CDD" id="cd01320">
    <property type="entry name" value="ADA"/>
    <property type="match status" value="1"/>
</dbReference>
<dbReference type="Pfam" id="PF00962">
    <property type="entry name" value="A_deaminase"/>
    <property type="match status" value="1"/>
</dbReference>
<feature type="site" description="Important for catalytic activity" evidence="5">
    <location>
        <position position="221"/>
    </location>
</feature>
<keyword evidence="2 5" id="KW-0378">Hydrolase</keyword>
<dbReference type="GO" id="GO:0008270">
    <property type="term" value="F:zinc ion binding"/>
    <property type="evidence" value="ECO:0007669"/>
    <property type="project" value="UniProtKB-UniRule"/>
</dbReference>
<comment type="cofactor">
    <cofactor evidence="5">
        <name>Zn(2+)</name>
        <dbReference type="ChEBI" id="CHEBI:29105"/>
    </cofactor>
    <text evidence="5">Binds 1 zinc ion per subunit.</text>
</comment>
<dbReference type="PANTHER" id="PTHR43114:SF6">
    <property type="entry name" value="ADENINE DEAMINASE"/>
    <property type="match status" value="1"/>
</dbReference>
<dbReference type="PANTHER" id="PTHR43114">
    <property type="entry name" value="ADENINE DEAMINASE"/>
    <property type="match status" value="1"/>
</dbReference>
<dbReference type="HAMAP" id="MF_01962">
    <property type="entry name" value="Adenine_deaminase"/>
    <property type="match status" value="1"/>
</dbReference>
<feature type="binding site" evidence="5">
    <location>
        <position position="17"/>
    </location>
    <ligand>
        <name>Zn(2+)</name>
        <dbReference type="ChEBI" id="CHEBI:29105"/>
        <note>catalytic</note>
    </ligand>
</feature>
<evidence type="ECO:0000313" key="7">
    <source>
        <dbReference type="EMBL" id="SDJ91449.1"/>
    </source>
</evidence>
<dbReference type="GO" id="GO:0006146">
    <property type="term" value="P:adenine catabolic process"/>
    <property type="evidence" value="ECO:0007669"/>
    <property type="project" value="UniProtKB-UniRule"/>
</dbReference>
<dbReference type="FunFam" id="3.20.20.140:FF:000039">
    <property type="entry name" value="Adenine deaminase"/>
    <property type="match status" value="1"/>
</dbReference>
<evidence type="ECO:0000256" key="3">
    <source>
        <dbReference type="ARBA" id="ARBA00022833"/>
    </source>
</evidence>
<keyword evidence="1 5" id="KW-0479">Metal-binding</keyword>
<dbReference type="GO" id="GO:0009117">
    <property type="term" value="P:nucleotide metabolic process"/>
    <property type="evidence" value="ECO:0007669"/>
    <property type="project" value="UniProtKB-KW"/>
</dbReference>
<feature type="binding site" evidence="5">
    <location>
        <position position="278"/>
    </location>
    <ligand>
        <name>Zn(2+)</name>
        <dbReference type="ChEBI" id="CHEBI:29105"/>
        <note>catalytic</note>
    </ligand>
</feature>
<evidence type="ECO:0000313" key="8">
    <source>
        <dbReference type="Proteomes" id="UP000199527"/>
    </source>
</evidence>
<comment type="function">
    <text evidence="5">Catalyzes the hydrolytic deamination of adenine to hypoxanthine. Plays an important role in the purine salvage pathway and in nitrogen catabolism.</text>
</comment>
<gene>
    <name evidence="7" type="ORF">SAMN04488540_11578</name>
</gene>
<keyword evidence="4 5" id="KW-0546">Nucleotide metabolism</keyword>
<dbReference type="SUPFAM" id="SSF51556">
    <property type="entry name" value="Metallo-dependent hydrolases"/>
    <property type="match status" value="1"/>
</dbReference>
<feature type="domain" description="Adenosine deaminase" evidence="6">
    <location>
        <begin position="12"/>
        <end position="331"/>
    </location>
</feature>
<organism evidence="7 8">
    <name type="scientific">Ferrimonas sediminum</name>
    <dbReference type="NCBI Taxonomy" id="718193"/>
    <lineage>
        <taxon>Bacteria</taxon>
        <taxon>Pseudomonadati</taxon>
        <taxon>Pseudomonadota</taxon>
        <taxon>Gammaproteobacteria</taxon>
        <taxon>Alteromonadales</taxon>
        <taxon>Ferrimonadaceae</taxon>
        <taxon>Ferrimonas</taxon>
    </lineage>
</organism>
<evidence type="ECO:0000256" key="5">
    <source>
        <dbReference type="HAMAP-Rule" id="MF_01962"/>
    </source>
</evidence>
<evidence type="ECO:0000256" key="2">
    <source>
        <dbReference type="ARBA" id="ARBA00022801"/>
    </source>
</evidence>
<evidence type="ECO:0000256" key="1">
    <source>
        <dbReference type="ARBA" id="ARBA00022723"/>
    </source>
</evidence>
<feature type="binding site" evidence="5">
    <location>
        <position position="19"/>
    </location>
    <ligand>
        <name>Zn(2+)</name>
        <dbReference type="ChEBI" id="CHEBI:29105"/>
        <note>catalytic</note>
    </ligand>
</feature>
<keyword evidence="3 5" id="KW-0862">Zinc</keyword>
<feature type="binding site" evidence="5">
    <location>
        <position position="197"/>
    </location>
    <ligand>
        <name>Zn(2+)</name>
        <dbReference type="ChEBI" id="CHEBI:29105"/>
        <note>catalytic</note>
    </ligand>
</feature>
<dbReference type="InterPro" id="IPR032466">
    <property type="entry name" value="Metal_Hydrolase"/>
</dbReference>
<dbReference type="GO" id="GO:0000034">
    <property type="term" value="F:adenine deaminase activity"/>
    <property type="evidence" value="ECO:0007669"/>
    <property type="project" value="UniProtKB-UniRule"/>
</dbReference>
<dbReference type="Gene3D" id="3.20.20.140">
    <property type="entry name" value="Metal-dependent hydrolases"/>
    <property type="match status" value="1"/>
</dbReference>
<reference evidence="8" key="1">
    <citation type="submission" date="2016-10" db="EMBL/GenBank/DDBJ databases">
        <authorList>
            <person name="Varghese N."/>
            <person name="Submissions S."/>
        </authorList>
    </citation>
    <scope>NUCLEOTIDE SEQUENCE [LARGE SCALE GENOMIC DNA]</scope>
    <source>
        <strain evidence="8">DSM 23317</strain>
    </source>
</reference>
<evidence type="ECO:0000256" key="4">
    <source>
        <dbReference type="ARBA" id="ARBA00023080"/>
    </source>
</evidence>
<feature type="binding site" evidence="5">
    <location>
        <position position="279"/>
    </location>
    <ligand>
        <name>substrate</name>
    </ligand>
</feature>
<evidence type="ECO:0000259" key="6">
    <source>
        <dbReference type="Pfam" id="PF00962"/>
    </source>
</evidence>
<dbReference type="EMBL" id="FNEM01000015">
    <property type="protein sequence ID" value="SDJ91449.1"/>
    <property type="molecule type" value="Genomic_DNA"/>
</dbReference>
<sequence length="335" mass="37845">MTPTPKFLKSLPKIELHMHIEGSLEPELMFSLAQRNGIDLPYDSVDALRQAYDFSNLQSFLDLYYQGANVLQTEQDFVDLAMAYLGRCQQQNVRHVEIFFDPQTHTERGIAFETVINGLHRGFMQGKKQYGISFELILCFLRHLSEDSALNTLEQAQPFRDKITGVGLDSSELGHPPEKFERAFAAARAQGYRLVAHAGEEGPADYIWQALQLLQVERIDHGVACTEDPALVQYLVEQRIPLTICPNSNVRLRVFDTMADHNLRELLDAGLKVTLNSDDPAYFGGYMLENYQNVQNALSLTQAQWMQLTANAIDASFASDGRKAALYQQLMACFD</sequence>
<dbReference type="NCBIfam" id="NF006850">
    <property type="entry name" value="PRK09358.1-6"/>
    <property type="match status" value="1"/>
</dbReference>
<dbReference type="RefSeq" id="WP_218126939.1">
    <property type="nucleotide sequence ID" value="NZ_FNEM01000015.1"/>
</dbReference>
<dbReference type="EC" id="3.5.4.2" evidence="5"/>
<proteinExistence type="inferred from homology"/>
<dbReference type="NCBIfam" id="TIGR01430">
    <property type="entry name" value="aden_deam"/>
    <property type="match status" value="1"/>
</dbReference>
<comment type="catalytic activity">
    <reaction evidence="5">
        <text>adenine + H2O + H(+) = hypoxanthine + NH4(+)</text>
        <dbReference type="Rhea" id="RHEA:23688"/>
        <dbReference type="ChEBI" id="CHEBI:15377"/>
        <dbReference type="ChEBI" id="CHEBI:15378"/>
        <dbReference type="ChEBI" id="CHEBI:16708"/>
        <dbReference type="ChEBI" id="CHEBI:17368"/>
        <dbReference type="ChEBI" id="CHEBI:28938"/>
        <dbReference type="EC" id="3.5.4.2"/>
    </reaction>
</comment>
<keyword evidence="8" id="KW-1185">Reference proteome</keyword>
<accession>A0A1G8XLI4</accession>
<dbReference type="AlphaFoldDB" id="A0A1G8XLI4"/>
<dbReference type="GO" id="GO:0043103">
    <property type="term" value="P:hypoxanthine salvage"/>
    <property type="evidence" value="ECO:0007669"/>
    <property type="project" value="UniProtKB-UniRule"/>
</dbReference>
<dbReference type="InterPro" id="IPR006330">
    <property type="entry name" value="Ado/ade_deaminase"/>
</dbReference>
<dbReference type="InterPro" id="IPR028892">
    <property type="entry name" value="ADE"/>
</dbReference>
<dbReference type="InterPro" id="IPR001365">
    <property type="entry name" value="A_deaminase_dom"/>
</dbReference>